<dbReference type="PANTHER" id="PTHR43833">
    <property type="entry name" value="POTASSIUM CHANNEL PROTEIN 2-RELATED-RELATED"/>
    <property type="match status" value="1"/>
</dbReference>
<proteinExistence type="predicted"/>
<reference evidence="2" key="1">
    <citation type="journal article" date="2014" name="Front. Microbiol.">
        <title>High frequency of phylogenetically diverse reductive dehalogenase-homologous genes in deep subseafloor sedimentary metagenomes.</title>
        <authorList>
            <person name="Kawai M."/>
            <person name="Futagami T."/>
            <person name="Toyoda A."/>
            <person name="Takaki Y."/>
            <person name="Nishi S."/>
            <person name="Hori S."/>
            <person name="Arai W."/>
            <person name="Tsubouchi T."/>
            <person name="Morono Y."/>
            <person name="Uchiyama I."/>
            <person name="Ito T."/>
            <person name="Fujiyama A."/>
            <person name="Inagaki F."/>
            <person name="Takami H."/>
        </authorList>
    </citation>
    <scope>NUCLEOTIDE SEQUENCE</scope>
    <source>
        <strain evidence="2">Expedition CK06-06</strain>
    </source>
</reference>
<comment type="caution">
    <text evidence="2">The sequence shown here is derived from an EMBL/GenBank/DDBJ whole genome shotgun (WGS) entry which is preliminary data.</text>
</comment>
<dbReference type="Pfam" id="PF02254">
    <property type="entry name" value="TrkA_N"/>
    <property type="match status" value="1"/>
</dbReference>
<dbReference type="AlphaFoldDB" id="X1AZV1"/>
<dbReference type="Gene3D" id="3.40.50.720">
    <property type="entry name" value="NAD(P)-binding Rossmann-like Domain"/>
    <property type="match status" value="1"/>
</dbReference>
<feature type="non-terminal residue" evidence="2">
    <location>
        <position position="97"/>
    </location>
</feature>
<dbReference type="PANTHER" id="PTHR43833:SF13">
    <property type="entry name" value="POTASSIUM CHANNEL PROTEIN 2-RELATED"/>
    <property type="match status" value="1"/>
</dbReference>
<dbReference type="SUPFAM" id="SSF51735">
    <property type="entry name" value="NAD(P)-binding Rossmann-fold domains"/>
    <property type="match status" value="1"/>
</dbReference>
<dbReference type="InterPro" id="IPR050721">
    <property type="entry name" value="Trk_Ktr_HKT_K-transport"/>
</dbReference>
<dbReference type="EMBL" id="BART01014833">
    <property type="protein sequence ID" value="GAG77608.1"/>
    <property type="molecule type" value="Genomic_DNA"/>
</dbReference>
<dbReference type="InterPro" id="IPR036291">
    <property type="entry name" value="NAD(P)-bd_dom_sf"/>
</dbReference>
<dbReference type="InterPro" id="IPR003148">
    <property type="entry name" value="RCK_N"/>
</dbReference>
<dbReference type="GO" id="GO:0006813">
    <property type="term" value="P:potassium ion transport"/>
    <property type="evidence" value="ECO:0007669"/>
    <property type="project" value="InterPro"/>
</dbReference>
<feature type="non-terminal residue" evidence="2">
    <location>
        <position position="1"/>
    </location>
</feature>
<sequence length="97" mass="10355">LKTARIEKAKGIIAVLGSDADNLYICLTARSLNLKLKIIARAVKSKAIDKLKKAGADYVFSPEKIGGILLAAAALRPSVTSFLDAIVRGKHINLLLD</sequence>
<gene>
    <name evidence="2" type="ORF">S01H4_29236</name>
</gene>
<organism evidence="2">
    <name type="scientific">marine sediment metagenome</name>
    <dbReference type="NCBI Taxonomy" id="412755"/>
    <lineage>
        <taxon>unclassified sequences</taxon>
        <taxon>metagenomes</taxon>
        <taxon>ecological metagenomes</taxon>
    </lineage>
</organism>
<feature type="domain" description="RCK N-terminal" evidence="1">
    <location>
        <begin position="1"/>
        <end position="60"/>
    </location>
</feature>
<name>X1AZV1_9ZZZZ</name>
<evidence type="ECO:0000259" key="1">
    <source>
        <dbReference type="PROSITE" id="PS51201"/>
    </source>
</evidence>
<dbReference type="PROSITE" id="PS51201">
    <property type="entry name" value="RCK_N"/>
    <property type="match status" value="1"/>
</dbReference>
<evidence type="ECO:0000313" key="2">
    <source>
        <dbReference type="EMBL" id="GAG77608.1"/>
    </source>
</evidence>
<protein>
    <recommendedName>
        <fullName evidence="1">RCK N-terminal domain-containing protein</fullName>
    </recommendedName>
</protein>
<accession>X1AZV1</accession>